<gene>
    <name evidence="2" type="ORF">PSON_ATCC_30995.1.T0080309</name>
</gene>
<sequence>MQLNDNDVGGDLSFRKIINMPTKLSKEQIYSCNPMTIEQNYLIDTEIKLNNVITTINTLNINPDSPKTKKSLEICQIQYDQLIQKELPDFRIQGEIIQITEKRFLIHQLQIAQLRKQVILHRNKLKHEQRMIKKKPIHNLDQSVSSIQLSEHLKSPTDMIESWIETHFNKSQKYQARLQKIRQQQEEQEKKEVEQQIEFVSSLKKRTEKKRQKRLLTIQERKERAKEQNSKTIEIQSKVKKAQAENLKQSQVRKEIDRQASINLDKKIDQMKQQYSEQLQQQSQIYQEKQQKAIQIKQEGDFNKQIVAKLQLLKTERNSEALSNNNNKQSKVDLWSVRLPQLLHKKEEVQQQEYNNNLVYVVNKFRRVSTYKTIKSAHSQEDLTQKQQLQRERYSSKQEYYQNRGEQVQVKLKQKKEYLQSLQQKKQNDLDNKFSKIKNQIEENEVRHENIQKQYQEKLNLQLNREINKHKYNLSLLRQRDKAVEGLKFIRQLDKSKSSSSLTQIGK</sequence>
<proteinExistence type="predicted"/>
<accession>A0A8S1KU31</accession>
<evidence type="ECO:0000313" key="2">
    <source>
        <dbReference type="EMBL" id="CAD8054464.1"/>
    </source>
</evidence>
<feature type="coiled-coil region" evidence="1">
    <location>
        <begin position="164"/>
        <end position="210"/>
    </location>
</feature>
<dbReference type="OrthoDB" id="307451at2759"/>
<dbReference type="Proteomes" id="UP000692954">
    <property type="component" value="Unassembled WGS sequence"/>
</dbReference>
<dbReference type="EMBL" id="CAJJDN010000008">
    <property type="protein sequence ID" value="CAD8054464.1"/>
    <property type="molecule type" value="Genomic_DNA"/>
</dbReference>
<protein>
    <submittedName>
        <fullName evidence="2">Uncharacterized protein</fullName>
    </submittedName>
</protein>
<evidence type="ECO:0000313" key="3">
    <source>
        <dbReference type="Proteomes" id="UP000692954"/>
    </source>
</evidence>
<name>A0A8S1KU31_9CILI</name>
<dbReference type="AlphaFoldDB" id="A0A8S1KU31"/>
<keyword evidence="3" id="KW-1185">Reference proteome</keyword>
<keyword evidence="1" id="KW-0175">Coiled coil</keyword>
<organism evidence="2 3">
    <name type="scientific">Paramecium sonneborni</name>
    <dbReference type="NCBI Taxonomy" id="65129"/>
    <lineage>
        <taxon>Eukaryota</taxon>
        <taxon>Sar</taxon>
        <taxon>Alveolata</taxon>
        <taxon>Ciliophora</taxon>
        <taxon>Intramacronucleata</taxon>
        <taxon>Oligohymenophorea</taxon>
        <taxon>Peniculida</taxon>
        <taxon>Parameciidae</taxon>
        <taxon>Paramecium</taxon>
    </lineage>
</organism>
<evidence type="ECO:0000256" key="1">
    <source>
        <dbReference type="SAM" id="Coils"/>
    </source>
</evidence>
<reference evidence="2" key="1">
    <citation type="submission" date="2021-01" db="EMBL/GenBank/DDBJ databases">
        <authorList>
            <consortium name="Genoscope - CEA"/>
            <person name="William W."/>
        </authorList>
    </citation>
    <scope>NUCLEOTIDE SEQUENCE</scope>
</reference>
<comment type="caution">
    <text evidence="2">The sequence shown here is derived from an EMBL/GenBank/DDBJ whole genome shotgun (WGS) entry which is preliminary data.</text>
</comment>
<feature type="coiled-coil region" evidence="1">
    <location>
        <begin position="272"/>
        <end position="299"/>
    </location>
</feature>